<dbReference type="OrthoDB" id="5573484at2"/>
<dbReference type="InterPro" id="IPR054297">
    <property type="entry name" value="DUF7033"/>
</dbReference>
<evidence type="ECO:0000313" key="3">
    <source>
        <dbReference type="Proteomes" id="UP000293952"/>
    </source>
</evidence>
<organism evidence="2 3">
    <name type="scientific">Brumimicrobium glaciale</name>
    <dbReference type="NCBI Taxonomy" id="200475"/>
    <lineage>
        <taxon>Bacteria</taxon>
        <taxon>Pseudomonadati</taxon>
        <taxon>Bacteroidota</taxon>
        <taxon>Flavobacteriia</taxon>
        <taxon>Flavobacteriales</taxon>
        <taxon>Crocinitomicaceae</taxon>
        <taxon>Brumimicrobium</taxon>
    </lineage>
</organism>
<dbReference type="CDD" id="cd10931">
    <property type="entry name" value="CE4_u7"/>
    <property type="match status" value="1"/>
</dbReference>
<sequence>MMLTIYADQISRRLTYTLSVIFDDRNIEYRLVNDVKSFKDAPFPKLAYSEDRVFEEDATIYPSTILFEEEILKHIVLKSEWNNQELLSIDGVPDVLGSIFYVISLYDDYLNEETDEHDRNVGAKSLLFKMNWLNKLVVERWSELFISFVESQNGCSLNANKIPFEVIPSFDIDNVYAYRLKKGWRKYMSIAKDLLKYDRFRLKERQEVLAGLKKDPYDTYDIIEGIAKRGFDVKVFWLLGDYNTYDRNVDYDNLHHRRLINEVNEYADVGLHPSYQSNTSKVILRDEKARIEEILTKEVTNTRQHFLKVRLPYTFADLEKVGFTDDYSLGYADQIGFRAGIARPFIWYNLKENRPSKLRLHPISYMDGTLNEYMELNVDEAIKTVKKLKKEVRIYGGNFVALWHNETIGDYGKWKNWSRVLEETLTND</sequence>
<dbReference type="EMBL" id="SETE01000005">
    <property type="protein sequence ID" value="RYM32846.1"/>
    <property type="molecule type" value="Genomic_DNA"/>
</dbReference>
<feature type="domain" description="DUF7033" evidence="1">
    <location>
        <begin position="94"/>
        <end position="180"/>
    </location>
</feature>
<gene>
    <name evidence="2" type="ORF">ERX46_12370</name>
</gene>
<evidence type="ECO:0000313" key="2">
    <source>
        <dbReference type="EMBL" id="RYM32846.1"/>
    </source>
</evidence>
<reference evidence="2 3" key="1">
    <citation type="submission" date="2019-02" db="EMBL/GenBank/DDBJ databases">
        <title>Genome sequence of the sea-ice species Brumimicrobium glaciale.</title>
        <authorList>
            <person name="Bowman J.P."/>
        </authorList>
    </citation>
    <scope>NUCLEOTIDE SEQUENCE [LARGE SCALE GENOMIC DNA]</scope>
    <source>
        <strain evidence="2 3">IC156</strain>
    </source>
</reference>
<dbReference type="Proteomes" id="UP000293952">
    <property type="component" value="Unassembled WGS sequence"/>
</dbReference>
<dbReference type="Gene3D" id="3.20.20.370">
    <property type="entry name" value="Glycoside hydrolase/deacetylase"/>
    <property type="match status" value="1"/>
</dbReference>
<dbReference type="Pfam" id="PF23019">
    <property type="entry name" value="DUF7033"/>
    <property type="match status" value="1"/>
</dbReference>
<proteinExistence type="predicted"/>
<dbReference type="AlphaFoldDB" id="A0A4V1WFD8"/>
<accession>A0A4V1WFD8</accession>
<evidence type="ECO:0000259" key="1">
    <source>
        <dbReference type="Pfam" id="PF23019"/>
    </source>
</evidence>
<dbReference type="RefSeq" id="WP_130094183.1">
    <property type="nucleotide sequence ID" value="NZ_SETE01000005.1"/>
</dbReference>
<name>A0A4V1WFD8_9FLAO</name>
<comment type="caution">
    <text evidence="2">The sequence shown here is derived from an EMBL/GenBank/DDBJ whole genome shotgun (WGS) entry which is preliminary data.</text>
</comment>
<keyword evidence="3" id="KW-1185">Reference proteome</keyword>
<protein>
    <recommendedName>
        <fullName evidence="1">DUF7033 domain-containing protein</fullName>
    </recommendedName>
</protein>